<dbReference type="InterPro" id="IPR001347">
    <property type="entry name" value="SIS_dom"/>
</dbReference>
<dbReference type="SUPFAM" id="SSF53697">
    <property type="entry name" value="SIS domain"/>
    <property type="match status" value="1"/>
</dbReference>
<dbReference type="PANTHER" id="PTHR43443">
    <property type="entry name" value="3-HEXULOSE-6-PHOSPHATE ISOMERASE"/>
    <property type="match status" value="1"/>
</dbReference>
<dbReference type="GO" id="GO:0016853">
    <property type="term" value="F:isomerase activity"/>
    <property type="evidence" value="ECO:0007669"/>
    <property type="project" value="UniProtKB-KW"/>
</dbReference>
<sequence>MKTYYENSQAVVAELGQLLGKVSEEQQQEYAQALLQAEQVFFVGVGRVRLALEAAVKRLTHLGIHCHMVGDLNEPPITDKDLLVVGSGSGESLFPLGIAKKAKTFDARIVHLTSNPESSIAQLADVIVRFESPSKSSQAFTSIQPMTTVFEQGLLVFHDVLALQLMEEKGMTFEQLKANHANLE</sequence>
<dbReference type="Pfam" id="PF01380">
    <property type="entry name" value="SIS"/>
    <property type="match status" value="1"/>
</dbReference>
<name>A0A4P5P781_9ENTE</name>
<evidence type="ECO:0000313" key="3">
    <source>
        <dbReference type="EMBL" id="GCF93825.1"/>
    </source>
</evidence>
<feature type="domain" description="SIS" evidence="2">
    <location>
        <begin position="30"/>
        <end position="171"/>
    </location>
</feature>
<dbReference type="InterPro" id="IPR017552">
    <property type="entry name" value="PHI/rmpB"/>
</dbReference>
<dbReference type="InterPro" id="IPR046348">
    <property type="entry name" value="SIS_dom_sf"/>
</dbReference>
<dbReference type="GO" id="GO:0097367">
    <property type="term" value="F:carbohydrate derivative binding"/>
    <property type="evidence" value="ECO:0007669"/>
    <property type="project" value="InterPro"/>
</dbReference>
<keyword evidence="3" id="KW-0413">Isomerase</keyword>
<accession>A0A4P5P781</accession>
<dbReference type="OrthoDB" id="9797832at2"/>
<organism evidence="3 4">
    <name type="scientific">Enterococcus florum</name>
    <dbReference type="NCBI Taxonomy" id="2480627"/>
    <lineage>
        <taxon>Bacteria</taxon>
        <taxon>Bacillati</taxon>
        <taxon>Bacillota</taxon>
        <taxon>Bacilli</taxon>
        <taxon>Lactobacillales</taxon>
        <taxon>Enterococcaceae</taxon>
        <taxon>Enterococcus</taxon>
    </lineage>
</organism>
<gene>
    <name evidence="3" type="primary">hxlB_2</name>
    <name evidence="3" type="ORF">NRIC_17160</name>
</gene>
<dbReference type="PANTHER" id="PTHR43443:SF1">
    <property type="entry name" value="3-HEXULOSE-6-PHOSPHATE ISOMERASE"/>
    <property type="match status" value="1"/>
</dbReference>
<keyword evidence="4" id="KW-1185">Reference proteome</keyword>
<dbReference type="NCBIfam" id="TIGR03127">
    <property type="entry name" value="RuMP_HxlB"/>
    <property type="match status" value="1"/>
</dbReference>
<protein>
    <submittedName>
        <fullName evidence="3">3-hexulose-6-phosphate isomerase</fullName>
    </submittedName>
</protein>
<comment type="caution">
    <text evidence="3">The sequence shown here is derived from an EMBL/GenBank/DDBJ whole genome shotgun (WGS) entry which is preliminary data.</text>
</comment>
<reference evidence="4" key="1">
    <citation type="submission" date="2019-02" db="EMBL/GenBank/DDBJ databases">
        <title>Draft genome sequence of Enterococcus sp. Gos25-1.</title>
        <authorList>
            <person name="Tanaka N."/>
            <person name="Shiwa Y."/>
            <person name="Fujita N."/>
        </authorList>
    </citation>
    <scope>NUCLEOTIDE SEQUENCE [LARGE SCALE GENOMIC DNA]</scope>
    <source>
        <strain evidence="4">Gos25-1</strain>
    </source>
</reference>
<dbReference type="RefSeq" id="WP_146622268.1">
    <property type="nucleotide sequence ID" value="NZ_BJCC01000013.1"/>
</dbReference>
<dbReference type="Proteomes" id="UP000290567">
    <property type="component" value="Unassembled WGS sequence"/>
</dbReference>
<dbReference type="PROSITE" id="PS51464">
    <property type="entry name" value="SIS"/>
    <property type="match status" value="1"/>
</dbReference>
<proteinExistence type="inferred from homology"/>
<comment type="similarity">
    <text evidence="1">Belongs to the SIS family. PHI subfamily.</text>
</comment>
<dbReference type="GO" id="GO:1901135">
    <property type="term" value="P:carbohydrate derivative metabolic process"/>
    <property type="evidence" value="ECO:0007669"/>
    <property type="project" value="InterPro"/>
</dbReference>
<evidence type="ECO:0000259" key="2">
    <source>
        <dbReference type="PROSITE" id="PS51464"/>
    </source>
</evidence>
<dbReference type="AlphaFoldDB" id="A0A4P5P781"/>
<evidence type="ECO:0000313" key="4">
    <source>
        <dbReference type="Proteomes" id="UP000290567"/>
    </source>
</evidence>
<dbReference type="EMBL" id="BJCC01000013">
    <property type="protein sequence ID" value="GCF93825.1"/>
    <property type="molecule type" value="Genomic_DNA"/>
</dbReference>
<dbReference type="Gene3D" id="3.40.50.10490">
    <property type="entry name" value="Glucose-6-phosphate isomerase like protein, domain 1"/>
    <property type="match status" value="1"/>
</dbReference>
<evidence type="ECO:0000256" key="1">
    <source>
        <dbReference type="ARBA" id="ARBA00009235"/>
    </source>
</evidence>